<evidence type="ECO:0000256" key="8">
    <source>
        <dbReference type="ARBA" id="ARBA00022967"/>
    </source>
</evidence>
<evidence type="ECO:0000256" key="2">
    <source>
        <dbReference type="ARBA" id="ARBA00005417"/>
    </source>
</evidence>
<evidence type="ECO:0000256" key="7">
    <source>
        <dbReference type="ARBA" id="ARBA00022840"/>
    </source>
</evidence>
<keyword evidence="9" id="KW-0472">Membrane</keyword>
<sequence>MTALLVQGLTISLHGKPLVAGLDFSIEPGEKLALLGSSGSGKSLTAAALLGQLPAGMEATGMLRVNGKEIPLRGRRLAGREFAAIHQNPAAALNPLVRLGRQLAMPLRNAGLSGREAREISRELLASVGLADADRMLRSFSGELSGGQLQRVCIALALACRADILVADEPTTALDVVNQARVLEILAGVPSTAGGLLLITHDLAAAEQICGRAVVLQDGRKIEEAHMPELIARPRHPYTAAMVDSARSSFAPPLEVAAA</sequence>
<keyword evidence="4" id="KW-1003">Cell membrane</keyword>
<proteinExistence type="inferred from homology"/>
<dbReference type="PANTHER" id="PTHR43297:SF14">
    <property type="entry name" value="ATPASE AAA-TYPE CORE DOMAIN-CONTAINING PROTEIN"/>
    <property type="match status" value="1"/>
</dbReference>
<evidence type="ECO:0000256" key="6">
    <source>
        <dbReference type="ARBA" id="ARBA00022741"/>
    </source>
</evidence>
<keyword evidence="6" id="KW-0547">Nucleotide-binding</keyword>
<keyword evidence="12" id="KW-1185">Reference proteome</keyword>
<name>A0ABU2BG70_9MICC</name>
<dbReference type="EMBL" id="JAVDYI010000001">
    <property type="protein sequence ID" value="MDR7357631.1"/>
    <property type="molecule type" value="Genomic_DNA"/>
</dbReference>
<accession>A0ABU2BG70</accession>
<keyword evidence="5" id="KW-0997">Cell inner membrane</keyword>
<dbReference type="InterPro" id="IPR003439">
    <property type="entry name" value="ABC_transporter-like_ATP-bd"/>
</dbReference>
<evidence type="ECO:0000256" key="9">
    <source>
        <dbReference type="ARBA" id="ARBA00023136"/>
    </source>
</evidence>
<dbReference type="PANTHER" id="PTHR43297">
    <property type="entry name" value="OLIGOPEPTIDE TRANSPORT ATP-BINDING PROTEIN APPD"/>
    <property type="match status" value="1"/>
</dbReference>
<dbReference type="Pfam" id="PF00005">
    <property type="entry name" value="ABC_tran"/>
    <property type="match status" value="1"/>
</dbReference>
<dbReference type="RefSeq" id="WP_302262854.1">
    <property type="nucleotide sequence ID" value="NZ_BAAAWO010000001.1"/>
</dbReference>
<comment type="caution">
    <text evidence="11">The sequence shown here is derived from an EMBL/GenBank/DDBJ whole genome shotgun (WGS) entry which is preliminary data.</text>
</comment>
<dbReference type="SUPFAM" id="SSF52540">
    <property type="entry name" value="P-loop containing nucleoside triphosphate hydrolases"/>
    <property type="match status" value="1"/>
</dbReference>
<evidence type="ECO:0000313" key="11">
    <source>
        <dbReference type="EMBL" id="MDR7357631.1"/>
    </source>
</evidence>
<dbReference type="InterPro" id="IPR050388">
    <property type="entry name" value="ABC_Ni/Peptide_Import"/>
</dbReference>
<reference evidence="11 12" key="1">
    <citation type="submission" date="2023-07" db="EMBL/GenBank/DDBJ databases">
        <title>Sequencing the genomes of 1000 actinobacteria strains.</title>
        <authorList>
            <person name="Klenk H.-P."/>
        </authorList>
    </citation>
    <scope>NUCLEOTIDE SEQUENCE [LARGE SCALE GENOMIC DNA]</scope>
    <source>
        <strain evidence="11 12">DSM 20167</strain>
    </source>
</reference>
<dbReference type="InterPro" id="IPR017871">
    <property type="entry name" value="ABC_transporter-like_CS"/>
</dbReference>
<gene>
    <name evidence="11" type="ORF">J2S64_001322</name>
</gene>
<dbReference type="CDD" id="cd03257">
    <property type="entry name" value="ABC_NikE_OppD_transporters"/>
    <property type="match status" value="1"/>
</dbReference>
<evidence type="ECO:0000313" key="12">
    <source>
        <dbReference type="Proteomes" id="UP001183817"/>
    </source>
</evidence>
<keyword evidence="3" id="KW-0813">Transport</keyword>
<keyword evidence="7" id="KW-0067">ATP-binding</keyword>
<evidence type="ECO:0000256" key="1">
    <source>
        <dbReference type="ARBA" id="ARBA00004202"/>
    </source>
</evidence>
<protein>
    <submittedName>
        <fullName evidence="11">ABC-type dipeptide/oligopeptide/nickel transport system ATPase component</fullName>
    </submittedName>
</protein>
<dbReference type="PROSITE" id="PS00211">
    <property type="entry name" value="ABC_TRANSPORTER_1"/>
    <property type="match status" value="1"/>
</dbReference>
<evidence type="ECO:0000259" key="10">
    <source>
        <dbReference type="PROSITE" id="PS50893"/>
    </source>
</evidence>
<comment type="subcellular location">
    <subcellularLocation>
        <location evidence="1">Cell membrane</location>
        <topology evidence="1">Peripheral membrane protein</topology>
    </subcellularLocation>
</comment>
<organism evidence="11 12">
    <name type="scientific">Paeniglutamicibacter sulfureus</name>
    <dbReference type="NCBI Taxonomy" id="43666"/>
    <lineage>
        <taxon>Bacteria</taxon>
        <taxon>Bacillati</taxon>
        <taxon>Actinomycetota</taxon>
        <taxon>Actinomycetes</taxon>
        <taxon>Micrococcales</taxon>
        <taxon>Micrococcaceae</taxon>
        <taxon>Paeniglutamicibacter</taxon>
    </lineage>
</organism>
<evidence type="ECO:0000256" key="5">
    <source>
        <dbReference type="ARBA" id="ARBA00022519"/>
    </source>
</evidence>
<dbReference type="InterPro" id="IPR003593">
    <property type="entry name" value="AAA+_ATPase"/>
</dbReference>
<feature type="domain" description="ABC transporter" evidence="10">
    <location>
        <begin position="4"/>
        <end position="243"/>
    </location>
</feature>
<evidence type="ECO:0000256" key="3">
    <source>
        <dbReference type="ARBA" id="ARBA00022448"/>
    </source>
</evidence>
<evidence type="ECO:0000256" key="4">
    <source>
        <dbReference type="ARBA" id="ARBA00022475"/>
    </source>
</evidence>
<dbReference type="SMART" id="SM00382">
    <property type="entry name" value="AAA"/>
    <property type="match status" value="1"/>
</dbReference>
<dbReference type="InterPro" id="IPR027417">
    <property type="entry name" value="P-loop_NTPase"/>
</dbReference>
<comment type="similarity">
    <text evidence="2">Belongs to the ABC transporter superfamily.</text>
</comment>
<dbReference type="Proteomes" id="UP001183817">
    <property type="component" value="Unassembled WGS sequence"/>
</dbReference>
<dbReference type="Gene3D" id="3.40.50.300">
    <property type="entry name" value="P-loop containing nucleotide triphosphate hydrolases"/>
    <property type="match status" value="1"/>
</dbReference>
<keyword evidence="8" id="KW-1278">Translocase</keyword>
<dbReference type="PROSITE" id="PS50893">
    <property type="entry name" value="ABC_TRANSPORTER_2"/>
    <property type="match status" value="1"/>
</dbReference>